<gene>
    <name evidence="4" type="primary">omcG</name>
    <name evidence="4" type="ORF">GURASL_32490</name>
</gene>
<sequence length="1362" mass="138570">MAGGGAKIFGTSMASLVSVLLLATASAGAAIQCYDCHGDRIGPDYRPRDAAYRNLSTGGFVGSHRTHLTAAALPGNCTPCHGDAAAGYTTSHRNSAVELAANINNSPKAGGATYSKGTSFAQSASPTPGTCSNVNCHFESLTPSWGATPLSYTTSTTNDCSKCHGVAPATGSHPISGAKHAAYYGTDTGSCLKCHPDHTVEAAPFAHATSAGKRDLALSFAAAPNDGTGSYSGPLNDYLPSQSNSYGSCSSLYCHSPGTKASGFAAPNQTATWGGSLGCNGCHKGDLAGTGDPMASGSHTAHVSGDRSAYKCVKCHAATVTGATTIGTVGNHVNKLVNVAFDNSTTAVGGTYAGVAAPLTKAPGSGYGSCTNVYCHSTVQPDGGVGVPVYQTTTAWGASPGNNCGTCHADGSSHMGAGTMATGSHTRHLAYTLDTASASARCAICHNIGGGTFTNGASCNDMSCHQHKGVVDKHADHNIDVIIAGFFGGTYNGSSQPGSGYSTCTNVYCHSDGQATPTYAPAVTWGSGALTCSSCHGSATANGPGGTALSGKHAAHVNNAAVFGTNNSLGCVECHRKTVSDSTTLNATTGTTYHVNKFVDYTGVKAGGAARYNTGTKQCSNIYCHSNGNPGSLVYANPAAWTSATTYGCNGCHGTGNATGAPDYTNGGAGTTTANSHPIHVSGLAITTTVGCATCHRRTADANTAGKFRNYSTQHLNRAVDVDFLAPVSVTFSGGSCSSISCHGGTSATWGGTACLECHSVSQGNRAAITAQFSANSHHIQGTLDNSKCYQCHWEANADGTINPTYHGGSLSSGAPVNLVIQGTLARPTTYTEGVTGVAYTADGTRTQLAKINGHCLSCHDAANATYQPFGDGKTPQQYAWDGKSIDERYSQTGTTTWGKYASPATVAPKSVTKAFSAHGNAANNARGWDTTNGVDGAITNTSGGTNVLCFDCHNSHGSTVAGTTTSYASATTNGGILKDTVNGKGGYTATYKPAAGGTTTDHDVYNAGAGLCFDCHQNAAASSTLPWGYGTYGATKAILGYWDTSYFGKAGGTFPSTQRYTFKATRATNMGGHFGHSTMAMSGAGITMATTPLKQINGLCTPCHDPHGVSPSLGTNEQYAVPLLKGTWLTSLWKEDAAPSATNEPRGYSTPGSTPGYHVDQNSLGVTNSAGGAPSWNKADANRVTQTDSQFAGLCLGCHTKAALAPKAGTSVQPDAWKSVSRIHGAVKGWATTSATYDGNANNAMHSFTCSKCHTPHNSRLPRLMVSNCLDANHRGRVSSGGTFGSGWGYDNTGPGAGGGQGPGGGGGDGFDPYRPNPWFFGANPPSQSQTANIATCHNVPNAAGSGTANANQLWNAVTPW</sequence>
<evidence type="ECO:0000256" key="2">
    <source>
        <dbReference type="SAM" id="MobiDB-lite"/>
    </source>
</evidence>
<feature type="compositionally biased region" description="Gly residues" evidence="2">
    <location>
        <begin position="1296"/>
        <end position="1311"/>
    </location>
</feature>
<evidence type="ECO:0000256" key="1">
    <source>
        <dbReference type="ARBA" id="ARBA00022729"/>
    </source>
</evidence>
<dbReference type="NCBIfam" id="TIGR01904">
    <property type="entry name" value="GSu_C4xC__C2xCH"/>
    <property type="match status" value="5"/>
</dbReference>
<dbReference type="PANTHER" id="PTHR35038">
    <property type="entry name" value="DISSIMILATORY SULFITE REDUCTASE SIRA"/>
    <property type="match status" value="1"/>
</dbReference>
<feature type="signal peptide" evidence="3">
    <location>
        <begin position="1"/>
        <end position="29"/>
    </location>
</feature>
<dbReference type="Pfam" id="PF09698">
    <property type="entry name" value="GSu_C4xC__C2xCH"/>
    <property type="match status" value="4"/>
</dbReference>
<dbReference type="InterPro" id="IPR036280">
    <property type="entry name" value="Multihaem_cyt_sf"/>
</dbReference>
<dbReference type="EMBL" id="AP027151">
    <property type="protein sequence ID" value="BDV44326.1"/>
    <property type="molecule type" value="Genomic_DNA"/>
</dbReference>
<protein>
    <submittedName>
        <fullName evidence="4">Cytochrome c</fullName>
    </submittedName>
</protein>
<dbReference type="InterPro" id="IPR010176">
    <property type="entry name" value="C4xCH_C2xCH_motif_GEOSU"/>
</dbReference>
<reference evidence="4 5" key="1">
    <citation type="submission" date="2022-12" db="EMBL/GenBank/DDBJ databases">
        <title>Polyphasic characterization of Geotalea uranireducens NIT-SL11 newly isolated from a complex of sewage sludge and microbially reduced graphene oxide.</title>
        <authorList>
            <person name="Xie L."/>
            <person name="Yoshida N."/>
            <person name="Meng L."/>
        </authorList>
    </citation>
    <scope>NUCLEOTIDE SEQUENCE [LARGE SCALE GENOMIC DNA]</scope>
    <source>
        <strain evidence="4 5">NIT-SL11</strain>
    </source>
</reference>
<dbReference type="SUPFAM" id="SSF48695">
    <property type="entry name" value="Multiheme cytochromes"/>
    <property type="match status" value="4"/>
</dbReference>
<dbReference type="Proteomes" id="UP001317705">
    <property type="component" value="Chromosome"/>
</dbReference>
<evidence type="ECO:0000256" key="3">
    <source>
        <dbReference type="SAM" id="SignalP"/>
    </source>
</evidence>
<organism evidence="4 5">
    <name type="scientific">Geotalea uraniireducens</name>
    <dbReference type="NCBI Taxonomy" id="351604"/>
    <lineage>
        <taxon>Bacteria</taxon>
        <taxon>Pseudomonadati</taxon>
        <taxon>Thermodesulfobacteriota</taxon>
        <taxon>Desulfuromonadia</taxon>
        <taxon>Geobacterales</taxon>
        <taxon>Geobacteraceae</taxon>
        <taxon>Geotalea</taxon>
    </lineage>
</organism>
<keyword evidence="5" id="KW-1185">Reference proteome</keyword>
<proteinExistence type="predicted"/>
<dbReference type="InterPro" id="IPR051829">
    <property type="entry name" value="Multiheme_Cytochr_ET"/>
</dbReference>
<feature type="chain" id="PRO_5046616095" evidence="3">
    <location>
        <begin position="30"/>
        <end position="1362"/>
    </location>
</feature>
<dbReference type="PANTHER" id="PTHR35038:SF6">
    <property type="entry name" value="SURFACE LOCALIZED DECAHEME CYTOCHROME C LIPOPROTEIN"/>
    <property type="match status" value="1"/>
</dbReference>
<feature type="region of interest" description="Disordered" evidence="2">
    <location>
        <begin position="1287"/>
        <end position="1316"/>
    </location>
</feature>
<evidence type="ECO:0000313" key="5">
    <source>
        <dbReference type="Proteomes" id="UP001317705"/>
    </source>
</evidence>
<name>A0ABN6VVE3_9BACT</name>
<keyword evidence="1 3" id="KW-0732">Signal</keyword>
<evidence type="ECO:0000313" key="4">
    <source>
        <dbReference type="EMBL" id="BDV44326.1"/>
    </source>
</evidence>
<accession>A0ABN6VVE3</accession>